<dbReference type="Proteomes" id="UP001345963">
    <property type="component" value="Unassembled WGS sequence"/>
</dbReference>
<sequence length="187" mass="20699">MASGLDPVLSAGAAATDFRETCFLQSLRTLQNRRPCPPSCGAGIVPLTATYEAGDKDSGRGGERRERRGYTLDKSPSKVPRNYFGFSCIQTLGFVYVITASFYTCAERAPKVAFTFGSSTSTFFQLLIVNCSEQHWGKNRPPRIGLQPVPDVYLFQVEGAPSREEDKVPHKDKPVRWHCCGFPNKVL</sequence>
<protein>
    <submittedName>
        <fullName evidence="2">Uncharacterized protein</fullName>
    </submittedName>
</protein>
<evidence type="ECO:0000313" key="3">
    <source>
        <dbReference type="Proteomes" id="UP001345963"/>
    </source>
</evidence>
<comment type="caution">
    <text evidence="2">The sequence shown here is derived from an EMBL/GenBank/DDBJ whole genome shotgun (WGS) entry which is preliminary data.</text>
</comment>
<name>A0ABU7BA46_9TELE</name>
<keyword evidence="3" id="KW-1185">Reference proteome</keyword>
<gene>
    <name evidence="2" type="ORF">ATANTOWER_025761</name>
</gene>
<feature type="compositionally biased region" description="Basic and acidic residues" evidence="1">
    <location>
        <begin position="53"/>
        <end position="71"/>
    </location>
</feature>
<reference evidence="2 3" key="1">
    <citation type="submission" date="2021-07" db="EMBL/GenBank/DDBJ databases">
        <authorList>
            <person name="Palmer J.M."/>
        </authorList>
    </citation>
    <scope>NUCLEOTIDE SEQUENCE [LARGE SCALE GENOMIC DNA]</scope>
    <source>
        <strain evidence="2 3">AT_MEX2019</strain>
        <tissue evidence="2">Muscle</tissue>
    </source>
</reference>
<organism evidence="2 3">
    <name type="scientific">Ataeniobius toweri</name>
    <dbReference type="NCBI Taxonomy" id="208326"/>
    <lineage>
        <taxon>Eukaryota</taxon>
        <taxon>Metazoa</taxon>
        <taxon>Chordata</taxon>
        <taxon>Craniata</taxon>
        <taxon>Vertebrata</taxon>
        <taxon>Euteleostomi</taxon>
        <taxon>Actinopterygii</taxon>
        <taxon>Neopterygii</taxon>
        <taxon>Teleostei</taxon>
        <taxon>Neoteleostei</taxon>
        <taxon>Acanthomorphata</taxon>
        <taxon>Ovalentaria</taxon>
        <taxon>Atherinomorphae</taxon>
        <taxon>Cyprinodontiformes</taxon>
        <taxon>Goodeidae</taxon>
        <taxon>Ataeniobius</taxon>
    </lineage>
</organism>
<dbReference type="EMBL" id="JAHUTI010049174">
    <property type="protein sequence ID" value="MED6247163.1"/>
    <property type="molecule type" value="Genomic_DNA"/>
</dbReference>
<accession>A0ABU7BA46</accession>
<evidence type="ECO:0000256" key="1">
    <source>
        <dbReference type="SAM" id="MobiDB-lite"/>
    </source>
</evidence>
<proteinExistence type="predicted"/>
<feature type="region of interest" description="Disordered" evidence="1">
    <location>
        <begin position="52"/>
        <end position="72"/>
    </location>
</feature>
<evidence type="ECO:0000313" key="2">
    <source>
        <dbReference type="EMBL" id="MED6247163.1"/>
    </source>
</evidence>